<dbReference type="Proteomes" id="UP000777482">
    <property type="component" value="Unassembled WGS sequence"/>
</dbReference>
<dbReference type="EMBL" id="PUHQ01000031">
    <property type="protein sequence ID" value="KAG0661875.1"/>
    <property type="molecule type" value="Genomic_DNA"/>
</dbReference>
<feature type="compositionally biased region" description="Low complexity" evidence="1">
    <location>
        <begin position="527"/>
        <end position="547"/>
    </location>
</feature>
<name>A0A9P7B671_RHOMI</name>
<feature type="region of interest" description="Disordered" evidence="1">
    <location>
        <begin position="490"/>
        <end position="585"/>
    </location>
</feature>
<keyword evidence="4" id="KW-1185">Reference proteome</keyword>
<evidence type="ECO:0000313" key="3">
    <source>
        <dbReference type="EMBL" id="KAG0661875.1"/>
    </source>
</evidence>
<accession>A0A9P7B671</accession>
<evidence type="ECO:0000256" key="1">
    <source>
        <dbReference type="SAM" id="MobiDB-lite"/>
    </source>
</evidence>
<dbReference type="GO" id="GO:0019901">
    <property type="term" value="F:protein kinase binding"/>
    <property type="evidence" value="ECO:0007669"/>
    <property type="project" value="InterPro"/>
</dbReference>
<feature type="region of interest" description="Disordered" evidence="1">
    <location>
        <begin position="438"/>
        <end position="476"/>
    </location>
</feature>
<gene>
    <name evidence="3" type="ORF">C6P46_003766</name>
</gene>
<dbReference type="PANTHER" id="PTHR15615:SF108">
    <property type="entry name" value="PROTEIN CNPPD1"/>
    <property type="match status" value="1"/>
</dbReference>
<dbReference type="Pfam" id="PF00134">
    <property type="entry name" value="Cyclin_N"/>
    <property type="match status" value="1"/>
</dbReference>
<dbReference type="GO" id="GO:0016538">
    <property type="term" value="F:cyclin-dependent protein serine/threonine kinase regulator activity"/>
    <property type="evidence" value="ECO:0007669"/>
    <property type="project" value="TreeGrafter"/>
</dbReference>
<dbReference type="InterPro" id="IPR006671">
    <property type="entry name" value="Cyclin_N"/>
</dbReference>
<dbReference type="GO" id="GO:0000307">
    <property type="term" value="C:cyclin-dependent protein kinase holoenzyme complex"/>
    <property type="evidence" value="ECO:0007669"/>
    <property type="project" value="TreeGrafter"/>
</dbReference>
<feature type="domain" description="Cyclin N-terminal" evidence="2">
    <location>
        <begin position="315"/>
        <end position="405"/>
    </location>
</feature>
<dbReference type="InterPro" id="IPR013922">
    <property type="entry name" value="Cyclin_PHO80-like"/>
</dbReference>
<dbReference type="PANTHER" id="PTHR15615">
    <property type="match status" value="1"/>
</dbReference>
<feature type="compositionally biased region" description="Low complexity" evidence="1">
    <location>
        <begin position="494"/>
        <end position="516"/>
    </location>
</feature>
<dbReference type="Gene3D" id="1.10.472.10">
    <property type="entry name" value="Cyclin-like"/>
    <property type="match status" value="1"/>
</dbReference>
<comment type="caution">
    <text evidence="3">The sequence shown here is derived from an EMBL/GenBank/DDBJ whole genome shotgun (WGS) entry which is preliminary data.</text>
</comment>
<dbReference type="CDD" id="cd20557">
    <property type="entry name" value="CYCLIN_ScPCL1-like"/>
    <property type="match status" value="1"/>
</dbReference>
<evidence type="ECO:0000259" key="2">
    <source>
        <dbReference type="Pfam" id="PF00134"/>
    </source>
</evidence>
<dbReference type="GO" id="GO:0005634">
    <property type="term" value="C:nucleus"/>
    <property type="evidence" value="ECO:0007669"/>
    <property type="project" value="TreeGrafter"/>
</dbReference>
<dbReference type="AlphaFoldDB" id="A0A9P7B671"/>
<feature type="region of interest" description="Disordered" evidence="1">
    <location>
        <begin position="188"/>
        <end position="217"/>
    </location>
</feature>
<organism evidence="3 4">
    <name type="scientific">Rhodotorula mucilaginosa</name>
    <name type="common">Yeast</name>
    <name type="synonym">Rhodotorula rubra</name>
    <dbReference type="NCBI Taxonomy" id="5537"/>
    <lineage>
        <taxon>Eukaryota</taxon>
        <taxon>Fungi</taxon>
        <taxon>Dikarya</taxon>
        <taxon>Basidiomycota</taxon>
        <taxon>Pucciniomycotina</taxon>
        <taxon>Microbotryomycetes</taxon>
        <taxon>Sporidiobolales</taxon>
        <taxon>Sporidiobolaceae</taxon>
        <taxon>Rhodotorula</taxon>
    </lineage>
</organism>
<dbReference type="SUPFAM" id="SSF47954">
    <property type="entry name" value="Cyclin-like"/>
    <property type="match status" value="1"/>
</dbReference>
<dbReference type="InterPro" id="IPR036915">
    <property type="entry name" value="Cyclin-like_sf"/>
</dbReference>
<proteinExistence type="predicted"/>
<protein>
    <recommendedName>
        <fullName evidence="2">Cyclin N-terminal domain-containing protein</fullName>
    </recommendedName>
</protein>
<feature type="compositionally biased region" description="Polar residues" evidence="1">
    <location>
        <begin position="114"/>
        <end position="137"/>
    </location>
</feature>
<reference evidence="3 4" key="1">
    <citation type="submission" date="2020-11" db="EMBL/GenBank/DDBJ databases">
        <title>Kefir isolates.</title>
        <authorList>
            <person name="Marcisauskas S."/>
            <person name="Kim Y."/>
            <person name="Blasche S."/>
        </authorList>
    </citation>
    <scope>NUCLEOTIDE SEQUENCE [LARGE SCALE GENOMIC DNA]</scope>
    <source>
        <strain evidence="3 4">KR</strain>
    </source>
</reference>
<sequence>MLEHTVRPREVRAYAHLTPDLLLYTVELGELQLPAMLVQVAWYQLAWSSMQCCTKPNPGTERTYHETELSMESKGVALIRGLTAGVCLLSDAPIPIPSLLTRTVLGLLPSPTHAASPSITRAPQRATSTLRTQNVGDQSLPRFNPLRISHVAAPNTPPGAPHSTSLESTRLTYIGPTACLPLARHLPSHANDANSRHSDVPQANRRRSVSPSSAHPDRCIMPSDRYYGFQGTSIVPLRARRASGLAKEGSLADIKHAGSSPLFRSLSPAADLALLCEHVIASLFSVAPQQPQQANGEAKPPVDAAAVPNLGEFIAYALYRTRLPVSITHQALLLLTRLKQRYPSARGTSTSPHRLFLSSLMLSSKISMDDTYSNKSWQIVGQGLFELREVNQMERELFAFLGWNVVVRDEELELWVHEVVGPYEAERELARSLALAAQEQQRKSMEDRKRRRDVQAPTPSPSTSRSPSPNTLRQRHRNASEVAMALLRGHPNHSSASSSASSLYDSSASPSGSSTRSSHRRSRPEYRTSSPYSRSSSRAPSTACSSYASSPTGHGHGHGMHTPISPCTPAGPLTPETTNDKAWPTGPDSCQVVGAEAAAKLAAYAALHQPYDDAESIVADPVTGPPDAVNALVAPTC</sequence>
<feature type="region of interest" description="Disordered" evidence="1">
    <location>
        <begin position="114"/>
        <end position="141"/>
    </location>
</feature>
<dbReference type="OrthoDB" id="244495at2759"/>
<evidence type="ECO:0000313" key="4">
    <source>
        <dbReference type="Proteomes" id="UP000777482"/>
    </source>
</evidence>